<evidence type="ECO:0000259" key="4">
    <source>
        <dbReference type="Pfam" id="PF01420"/>
    </source>
</evidence>
<dbReference type="EMBL" id="AP021875">
    <property type="protein sequence ID" value="BBO72698.1"/>
    <property type="molecule type" value="Genomic_DNA"/>
</dbReference>
<keyword evidence="5" id="KW-0378">Hydrolase</keyword>
<dbReference type="GO" id="GO:0009307">
    <property type="term" value="P:DNA restriction-modification system"/>
    <property type="evidence" value="ECO:0007669"/>
    <property type="project" value="UniProtKB-KW"/>
</dbReference>
<dbReference type="PANTHER" id="PTHR43140">
    <property type="entry name" value="TYPE-1 RESTRICTION ENZYME ECOKI SPECIFICITY PROTEIN"/>
    <property type="match status" value="1"/>
</dbReference>
<dbReference type="InterPro" id="IPR044946">
    <property type="entry name" value="Restrct_endonuc_typeI_TRD_sf"/>
</dbReference>
<dbReference type="PANTHER" id="PTHR43140:SF1">
    <property type="entry name" value="TYPE I RESTRICTION ENZYME ECOKI SPECIFICITY SUBUNIT"/>
    <property type="match status" value="1"/>
</dbReference>
<dbReference type="SUPFAM" id="SSF116734">
    <property type="entry name" value="DNA methylase specificity domain"/>
    <property type="match status" value="2"/>
</dbReference>
<dbReference type="InterPro" id="IPR000055">
    <property type="entry name" value="Restrct_endonuc_typeI_TRD"/>
</dbReference>
<keyword evidence="6" id="KW-1185">Reference proteome</keyword>
<sequence length="522" mass="59583">MLEKIADEKNQYVREGIIKDNKPLTPVDISEVPYKLPKSWAWVRIRTICHDLGQKKPDKIFTYIDVTSINKEKGIIENKNNVLSPDDAPSRARKIAKNGTVLYSTVRPYLLNIAIIDENLDPEPIVSTAFSVLHPHSGICNRYIFYYLRSKPFIEYVENAMTGMAYPAINDAKMNLGYVPLPPTNEQKRIVTKIDELLALCDDLETRKKQANHTCIKVNNASINKLISASTPDKIQKQWNRIHTNFNLLYSKPENIDKLRQAILKLAVQGKLVPKDPNDEPASVLLEKVRTEQKRKIKESKLRETKPIKPITPDDIPTSIPSGWGCERFGNIALISGGVTKGRKLAGRKTGYYPYLRVANVQRWHLDLNEVKEIEIPVDELDKYKLENDDILITEGGDWDKVGRAAVWEGQIETCLHQNHIFKARLSCDEIEKKWLLLFINSPVGREYFENSSKQTTNLASINMTQLKHCPVYIPPVNEQIRIINKVDELLSLCDDLERQLNEGESCRNRLIGVFVSHLLAA</sequence>
<evidence type="ECO:0000313" key="6">
    <source>
        <dbReference type="Proteomes" id="UP000427769"/>
    </source>
</evidence>
<feature type="domain" description="Type I restriction modification DNA specificity" evidence="4">
    <location>
        <begin position="321"/>
        <end position="503"/>
    </location>
</feature>
<keyword evidence="3" id="KW-0238">DNA-binding</keyword>
<proteinExistence type="inferred from homology"/>
<accession>A0A5K7YVM2</accession>
<dbReference type="CDD" id="cd17253">
    <property type="entry name" value="RMtype1_S_Eco933I-TRD2-CR2_like"/>
    <property type="match status" value="1"/>
</dbReference>
<organism evidence="5 6">
    <name type="scientific">Desulfosarcina widdelii</name>
    <dbReference type="NCBI Taxonomy" id="947919"/>
    <lineage>
        <taxon>Bacteria</taxon>
        <taxon>Pseudomonadati</taxon>
        <taxon>Thermodesulfobacteriota</taxon>
        <taxon>Desulfobacteria</taxon>
        <taxon>Desulfobacterales</taxon>
        <taxon>Desulfosarcinaceae</taxon>
        <taxon>Desulfosarcina</taxon>
    </lineage>
</organism>
<keyword evidence="2" id="KW-0680">Restriction system</keyword>
<dbReference type="Gene3D" id="3.90.220.20">
    <property type="entry name" value="DNA methylase specificity domains"/>
    <property type="match status" value="2"/>
</dbReference>
<dbReference type="Pfam" id="PF01420">
    <property type="entry name" value="Methylase_S"/>
    <property type="match status" value="2"/>
</dbReference>
<dbReference type="GO" id="GO:0004519">
    <property type="term" value="F:endonuclease activity"/>
    <property type="evidence" value="ECO:0007669"/>
    <property type="project" value="UniProtKB-KW"/>
</dbReference>
<dbReference type="Proteomes" id="UP000427769">
    <property type="component" value="Chromosome"/>
</dbReference>
<dbReference type="AlphaFoldDB" id="A0A5K7YVM2"/>
<evidence type="ECO:0000313" key="5">
    <source>
        <dbReference type="EMBL" id="BBO72698.1"/>
    </source>
</evidence>
<protein>
    <submittedName>
        <fullName evidence="5">Type I restriction endonuclease EcoAI subunit S</fullName>
    </submittedName>
</protein>
<evidence type="ECO:0000256" key="1">
    <source>
        <dbReference type="ARBA" id="ARBA00010923"/>
    </source>
</evidence>
<dbReference type="CDD" id="cd16961">
    <property type="entry name" value="RMtype1_S_TRD-CR_like"/>
    <property type="match status" value="1"/>
</dbReference>
<dbReference type="InterPro" id="IPR051212">
    <property type="entry name" value="Type-I_RE_S_subunit"/>
</dbReference>
<reference evidence="5 6" key="1">
    <citation type="submission" date="2019-11" db="EMBL/GenBank/DDBJ databases">
        <title>Comparative genomics of hydrocarbon-degrading Desulfosarcina strains.</title>
        <authorList>
            <person name="Watanabe M."/>
            <person name="Kojima H."/>
            <person name="Fukui M."/>
        </authorList>
    </citation>
    <scope>NUCLEOTIDE SEQUENCE [LARGE SCALE GENOMIC DNA]</scope>
    <source>
        <strain evidence="5 6">PP31</strain>
    </source>
</reference>
<name>A0A5K7YVM2_9BACT</name>
<comment type="similarity">
    <text evidence="1">Belongs to the type-I restriction system S methylase family.</text>
</comment>
<dbReference type="KEGG" id="dwd:DSCW_01150"/>
<gene>
    <name evidence="5" type="ORF">DSCW_01150</name>
</gene>
<dbReference type="REBASE" id="358841">
    <property type="entry name" value="S.DwiPP31ORF1120P"/>
</dbReference>
<feature type="domain" description="Type I restriction modification DNA specificity" evidence="4">
    <location>
        <begin position="87"/>
        <end position="210"/>
    </location>
</feature>
<dbReference type="GO" id="GO:0003677">
    <property type="term" value="F:DNA binding"/>
    <property type="evidence" value="ECO:0007669"/>
    <property type="project" value="UniProtKB-KW"/>
</dbReference>
<evidence type="ECO:0000256" key="2">
    <source>
        <dbReference type="ARBA" id="ARBA00022747"/>
    </source>
</evidence>
<keyword evidence="5" id="KW-0540">Nuclease</keyword>
<keyword evidence="5" id="KW-0255">Endonuclease</keyword>
<evidence type="ECO:0000256" key="3">
    <source>
        <dbReference type="ARBA" id="ARBA00023125"/>
    </source>
</evidence>